<evidence type="ECO:0000313" key="2">
    <source>
        <dbReference type="Proteomes" id="UP001176806"/>
    </source>
</evidence>
<gene>
    <name evidence="1" type="ORF">Q4Q40_03275</name>
</gene>
<comment type="caution">
    <text evidence="1">The sequence shown here is derived from an EMBL/GenBank/DDBJ whole genome shotgun (WGS) entry which is preliminary data.</text>
</comment>
<protein>
    <submittedName>
        <fullName evidence="1">Uncharacterized protein</fullName>
    </submittedName>
</protein>
<dbReference type="Proteomes" id="UP001176806">
    <property type="component" value="Unassembled WGS sequence"/>
</dbReference>
<proteinExistence type="predicted"/>
<keyword evidence="2" id="KW-1185">Reference proteome</keyword>
<accession>A0ABT8WJM4</accession>
<organism evidence="1 2">
    <name type="scientific">Flavivirga jejuensis</name>
    <dbReference type="NCBI Taxonomy" id="870487"/>
    <lineage>
        <taxon>Bacteria</taxon>
        <taxon>Pseudomonadati</taxon>
        <taxon>Bacteroidota</taxon>
        <taxon>Flavobacteriia</taxon>
        <taxon>Flavobacteriales</taxon>
        <taxon>Flavobacteriaceae</taxon>
        <taxon>Flavivirga</taxon>
    </lineage>
</organism>
<sequence>MLYELYNTSQVGAGFEASSAAVYNLNTIAFRPDGWTSADAAGLPIFPLLVRYPEVEKGVIDYPIRFTVSRSKIYEGYVHPARHLVSGNTEDELMPFGGRLRLKADFDISSFSETNQIIFTAMKTYGLMLADVGSDMFITGAPHEKWDNDDLKKLKEVTLDNFEVIELGEITLND</sequence>
<dbReference type="EMBL" id="JAUOEL010000001">
    <property type="protein sequence ID" value="MDO5973194.1"/>
    <property type="molecule type" value="Genomic_DNA"/>
</dbReference>
<reference evidence="1" key="1">
    <citation type="submission" date="2023-07" db="EMBL/GenBank/DDBJ databases">
        <title>Two novel species in the genus Flavivirga.</title>
        <authorList>
            <person name="Kwon K."/>
        </authorList>
    </citation>
    <scope>NUCLEOTIDE SEQUENCE</scope>
    <source>
        <strain evidence="1">KACC 14158</strain>
    </source>
</reference>
<evidence type="ECO:0000313" key="1">
    <source>
        <dbReference type="EMBL" id="MDO5973194.1"/>
    </source>
</evidence>
<dbReference type="RefSeq" id="WP_303300262.1">
    <property type="nucleotide sequence ID" value="NZ_BAABDA010000042.1"/>
</dbReference>
<name>A0ABT8WJM4_9FLAO</name>